<dbReference type="InterPro" id="IPR011041">
    <property type="entry name" value="Quinoprot_gluc/sorb_DH_b-prop"/>
</dbReference>
<gene>
    <name evidence="2" type="ORF">FHS94_001395</name>
</gene>
<dbReference type="PANTHER" id="PTHR19328">
    <property type="entry name" value="HEDGEHOG-INTERACTING PROTEIN"/>
    <property type="match status" value="1"/>
</dbReference>
<dbReference type="Proteomes" id="UP000546200">
    <property type="component" value="Unassembled WGS sequence"/>
</dbReference>
<dbReference type="InterPro" id="IPR018511">
    <property type="entry name" value="Hemolysin-typ_Ca-bd_CS"/>
</dbReference>
<dbReference type="SUPFAM" id="SSF51120">
    <property type="entry name" value="beta-Roll"/>
    <property type="match status" value="2"/>
</dbReference>
<dbReference type="InterPro" id="IPR012938">
    <property type="entry name" value="Glc/Sorbosone_DH"/>
</dbReference>
<dbReference type="PROSITE" id="PS00330">
    <property type="entry name" value="HEMOLYSIN_CALCIUM"/>
    <property type="match status" value="3"/>
</dbReference>
<evidence type="ECO:0000313" key="3">
    <source>
        <dbReference type="Proteomes" id="UP000546200"/>
    </source>
</evidence>
<reference evidence="2 3" key="1">
    <citation type="submission" date="2020-08" db="EMBL/GenBank/DDBJ databases">
        <title>Genomic Encyclopedia of Type Strains, Phase IV (KMG-IV): sequencing the most valuable type-strain genomes for metagenomic binning, comparative biology and taxonomic classification.</title>
        <authorList>
            <person name="Goeker M."/>
        </authorList>
    </citation>
    <scope>NUCLEOTIDE SEQUENCE [LARGE SCALE GENOMIC DNA]</scope>
    <source>
        <strain evidence="2 3">DSM 100044</strain>
    </source>
</reference>
<organism evidence="2 3">
    <name type="scientific">Sphingomonas aerophila</name>
    <dbReference type="NCBI Taxonomy" id="1344948"/>
    <lineage>
        <taxon>Bacteria</taxon>
        <taxon>Pseudomonadati</taxon>
        <taxon>Pseudomonadota</taxon>
        <taxon>Alphaproteobacteria</taxon>
        <taxon>Sphingomonadales</taxon>
        <taxon>Sphingomonadaceae</taxon>
        <taxon>Sphingomonas</taxon>
    </lineage>
</organism>
<dbReference type="GO" id="GO:0005509">
    <property type="term" value="F:calcium ion binding"/>
    <property type="evidence" value="ECO:0007669"/>
    <property type="project" value="InterPro"/>
</dbReference>
<dbReference type="SUPFAM" id="SSF50952">
    <property type="entry name" value="Soluble quinoprotein glucose dehydrogenase"/>
    <property type="match status" value="1"/>
</dbReference>
<dbReference type="Gene3D" id="2.150.10.10">
    <property type="entry name" value="Serralysin-like metalloprotease, C-terminal"/>
    <property type="match status" value="2"/>
</dbReference>
<dbReference type="InterPro" id="IPR011049">
    <property type="entry name" value="Serralysin-like_metalloprot_C"/>
</dbReference>
<dbReference type="RefSeq" id="WP_184056017.1">
    <property type="nucleotide sequence ID" value="NZ_JACIJK010000004.1"/>
</dbReference>
<accession>A0A7W9ETU3</accession>
<evidence type="ECO:0000313" key="2">
    <source>
        <dbReference type="EMBL" id="MBB5714559.1"/>
    </source>
</evidence>
<dbReference type="AlphaFoldDB" id="A0A7W9ETU3"/>
<dbReference type="Pfam" id="PF07995">
    <property type="entry name" value="GSDH"/>
    <property type="match status" value="1"/>
</dbReference>
<dbReference type="Pfam" id="PF00353">
    <property type="entry name" value="HemolysinCabind"/>
    <property type="match status" value="3"/>
</dbReference>
<evidence type="ECO:0000259" key="1">
    <source>
        <dbReference type="Pfam" id="PF07995"/>
    </source>
</evidence>
<dbReference type="Gene3D" id="2.120.10.30">
    <property type="entry name" value="TolB, C-terminal domain"/>
    <property type="match status" value="1"/>
</dbReference>
<dbReference type="PANTHER" id="PTHR19328:SF75">
    <property type="entry name" value="ALDOSE SUGAR DEHYDROGENASE YLII"/>
    <property type="match status" value="1"/>
</dbReference>
<sequence length="565" mass="57997">MAQHRSGSDVLSGGDGSNVLNGGNGNDVIYGYGPEDRDPLSGSITATLVASGLPPAVFLQSSPADPDLLFVATLPGLIFVIDQSSGSPVVSPAPALALPFETGQQLLGFTFDPEFESNHRVYLDYSAADGTQVVSRFTMLDANTVDPSSEQVLLTIPYQPGAEVDRGGWLGFGPDGALYITTGDGAAPWNADPINGGVSQSPTSLMGKVLRIDVTSEPGAGAAYAIPADNPFANGEGGAPEVWALGLRNPFRASFDDAGNLYIGDPSLVSQEEVNVVSATASAPVNFGWPRYEGTTEFDSSVPLGPGTLTFPALEREAGFGPLQGRATIGGYVYDGPGGAQGLYFFGDFVAPRLFTAKIEDGAASEYTNRYDQLVFTGGDIGTGDLISFSTDALGRLYTTELDGEIHLLTPSAAAGDGADVLDGGNGQDQLFGGAGADRLLGGNGNDQLWGGLGSDNLEGGNGADRLDGGYGADTLRGGNGTDTFILTRAAAASGIDTILDFQGLGRAGGDTLVLQGFSSTATISLVGVEDGTARYRIADDDQTYDVLLAGVGAAQLAASDYNFL</sequence>
<name>A0A7W9ETU3_9SPHN</name>
<dbReference type="PRINTS" id="PR00313">
    <property type="entry name" value="CABNDNGRPT"/>
</dbReference>
<dbReference type="EMBL" id="JACIJK010000004">
    <property type="protein sequence ID" value="MBB5714559.1"/>
    <property type="molecule type" value="Genomic_DNA"/>
</dbReference>
<comment type="caution">
    <text evidence="2">The sequence shown here is derived from an EMBL/GenBank/DDBJ whole genome shotgun (WGS) entry which is preliminary data.</text>
</comment>
<proteinExistence type="predicted"/>
<dbReference type="InterPro" id="IPR011042">
    <property type="entry name" value="6-blade_b-propeller_TolB-like"/>
</dbReference>
<keyword evidence="3" id="KW-1185">Reference proteome</keyword>
<feature type="domain" description="Glucose/Sorbosone dehydrogenase" evidence="1">
    <location>
        <begin position="68"/>
        <end position="303"/>
    </location>
</feature>
<dbReference type="InterPro" id="IPR001343">
    <property type="entry name" value="Hemolysn_Ca-bd"/>
</dbReference>
<protein>
    <submittedName>
        <fullName evidence="2">Ca2+-binding RTX toxin-like protein</fullName>
    </submittedName>
</protein>